<evidence type="ECO:0000313" key="3">
    <source>
        <dbReference type="Proteomes" id="UP001589646"/>
    </source>
</evidence>
<comment type="caution">
    <text evidence="2">The sequence shown here is derived from an EMBL/GenBank/DDBJ whole genome shotgun (WGS) entry which is preliminary data.</text>
</comment>
<protein>
    <submittedName>
        <fullName evidence="2">DUF397 domain-containing protein</fullName>
    </submittedName>
</protein>
<sequence>MTSLPQAAPRWKASRYCNNGNCLEVAVLPETLIGVRDSKQADSPVLRFTAEEWDEFVLRLKHV</sequence>
<evidence type="ECO:0000313" key="2">
    <source>
        <dbReference type="EMBL" id="MFB9525875.1"/>
    </source>
</evidence>
<accession>A0ABV5PRN8</accession>
<dbReference type="EMBL" id="JBHMCE010000001">
    <property type="protein sequence ID" value="MFB9525875.1"/>
    <property type="molecule type" value="Genomic_DNA"/>
</dbReference>
<proteinExistence type="predicted"/>
<keyword evidence="3" id="KW-1185">Reference proteome</keyword>
<organism evidence="2 3">
    <name type="scientific">Nonomuraea roseola</name>
    <dbReference type="NCBI Taxonomy" id="46179"/>
    <lineage>
        <taxon>Bacteria</taxon>
        <taxon>Bacillati</taxon>
        <taxon>Actinomycetota</taxon>
        <taxon>Actinomycetes</taxon>
        <taxon>Streptosporangiales</taxon>
        <taxon>Streptosporangiaceae</taxon>
        <taxon>Nonomuraea</taxon>
    </lineage>
</organism>
<reference evidence="2 3" key="1">
    <citation type="submission" date="2024-09" db="EMBL/GenBank/DDBJ databases">
        <authorList>
            <person name="Sun Q."/>
            <person name="Mori K."/>
        </authorList>
    </citation>
    <scope>NUCLEOTIDE SEQUENCE [LARGE SCALE GENOMIC DNA]</scope>
    <source>
        <strain evidence="2 3">JCM 3323</strain>
    </source>
</reference>
<evidence type="ECO:0000259" key="1">
    <source>
        <dbReference type="Pfam" id="PF04149"/>
    </source>
</evidence>
<gene>
    <name evidence="2" type="ORF">ACFFRN_04510</name>
</gene>
<dbReference type="InterPro" id="IPR007278">
    <property type="entry name" value="DUF397"/>
</dbReference>
<dbReference type="Pfam" id="PF04149">
    <property type="entry name" value="DUF397"/>
    <property type="match status" value="1"/>
</dbReference>
<dbReference type="RefSeq" id="WP_346125800.1">
    <property type="nucleotide sequence ID" value="NZ_BAAAXC010000015.1"/>
</dbReference>
<dbReference type="Proteomes" id="UP001589646">
    <property type="component" value="Unassembled WGS sequence"/>
</dbReference>
<name>A0ABV5PRN8_9ACTN</name>
<feature type="domain" description="DUF397" evidence="1">
    <location>
        <begin position="10"/>
        <end position="61"/>
    </location>
</feature>